<keyword evidence="2" id="KW-0274">FAD</keyword>
<dbReference type="InterPro" id="IPR051704">
    <property type="entry name" value="FAD_aromatic-hydroxylase"/>
</dbReference>
<organism evidence="5 6">
    <name type="scientific">Cordyceps militaris</name>
    <name type="common">Caterpillar fungus</name>
    <name type="synonym">Clavaria militaris</name>
    <dbReference type="NCBI Taxonomy" id="73501"/>
    <lineage>
        <taxon>Eukaryota</taxon>
        <taxon>Fungi</taxon>
        <taxon>Dikarya</taxon>
        <taxon>Ascomycota</taxon>
        <taxon>Pezizomycotina</taxon>
        <taxon>Sordariomycetes</taxon>
        <taxon>Hypocreomycetidae</taxon>
        <taxon>Hypocreales</taxon>
        <taxon>Cordycipitaceae</taxon>
        <taxon>Cordyceps</taxon>
    </lineage>
</organism>
<evidence type="ECO:0000313" key="5">
    <source>
        <dbReference type="EMBL" id="ATY61643.1"/>
    </source>
</evidence>
<dbReference type="PANTHER" id="PTHR46865:SF2">
    <property type="entry name" value="MONOOXYGENASE"/>
    <property type="match status" value="1"/>
</dbReference>
<dbReference type="InterPro" id="IPR036188">
    <property type="entry name" value="FAD/NAD-bd_sf"/>
</dbReference>
<dbReference type="OrthoDB" id="655030at2759"/>
<dbReference type="PANTHER" id="PTHR46865">
    <property type="entry name" value="OXIDOREDUCTASE-RELATED"/>
    <property type="match status" value="1"/>
</dbReference>
<evidence type="ECO:0000256" key="2">
    <source>
        <dbReference type="ARBA" id="ARBA00022827"/>
    </source>
</evidence>
<dbReference type="GO" id="GO:0016491">
    <property type="term" value="F:oxidoreductase activity"/>
    <property type="evidence" value="ECO:0007669"/>
    <property type="project" value="UniProtKB-KW"/>
</dbReference>
<name>A0A2H4SEX2_CORMI</name>
<dbReference type="Gene3D" id="3.50.50.60">
    <property type="entry name" value="FAD/NAD(P)-binding domain"/>
    <property type="match status" value="1"/>
</dbReference>
<keyword evidence="3" id="KW-0560">Oxidoreductase</keyword>
<gene>
    <name evidence="5" type="ORF">A9K55_007020</name>
</gene>
<evidence type="ECO:0000259" key="4">
    <source>
        <dbReference type="Pfam" id="PF01494"/>
    </source>
</evidence>
<feature type="domain" description="FAD-binding" evidence="4">
    <location>
        <begin position="17"/>
        <end position="83"/>
    </location>
</feature>
<sequence>MADAQNFYYDALVQVKMDAWSTGRVVLVGDAGYCASPFSGMGTTLALTGACSLVRVLLRYQDAVDQAFAEYEAAMRPVAMRAQKLAPGMPRVIHPQARWELGW</sequence>
<dbReference type="PRINTS" id="PR00420">
    <property type="entry name" value="RNGMNOXGNASE"/>
</dbReference>
<proteinExistence type="predicted"/>
<dbReference type="Pfam" id="PF01494">
    <property type="entry name" value="FAD_binding_3"/>
    <property type="match status" value="1"/>
</dbReference>
<evidence type="ECO:0000313" key="6">
    <source>
        <dbReference type="Proteomes" id="UP000323067"/>
    </source>
</evidence>
<dbReference type="GO" id="GO:0071949">
    <property type="term" value="F:FAD binding"/>
    <property type="evidence" value="ECO:0007669"/>
    <property type="project" value="InterPro"/>
</dbReference>
<dbReference type="AlphaFoldDB" id="A0A2H4SEX2"/>
<keyword evidence="1" id="KW-0285">Flavoprotein</keyword>
<evidence type="ECO:0000256" key="1">
    <source>
        <dbReference type="ARBA" id="ARBA00022630"/>
    </source>
</evidence>
<accession>A0A2H4SEX2</accession>
<protein>
    <submittedName>
        <fullName evidence="5">2-polyprenyl-6-methoxyphenol hydroxylase-like oxidoreductase</fullName>
    </submittedName>
</protein>
<dbReference type="EMBL" id="CP023324">
    <property type="protein sequence ID" value="ATY61643.1"/>
    <property type="molecule type" value="Genomic_DNA"/>
</dbReference>
<dbReference type="Proteomes" id="UP000323067">
    <property type="component" value="Chromosome vii"/>
</dbReference>
<dbReference type="SUPFAM" id="SSF51905">
    <property type="entry name" value="FAD/NAD(P)-binding domain"/>
    <property type="match status" value="1"/>
</dbReference>
<dbReference type="InterPro" id="IPR002938">
    <property type="entry name" value="FAD-bd"/>
</dbReference>
<dbReference type="VEuPathDB" id="FungiDB:A9K55_007020"/>
<reference evidence="5 6" key="1">
    <citation type="journal article" date="2017" name="BMC Genomics">
        <title>Chromosome level assembly and secondary metabolite potential of the parasitic fungus Cordyceps militaris.</title>
        <authorList>
            <person name="Kramer G.J."/>
            <person name="Nodwell J.R."/>
        </authorList>
    </citation>
    <scope>NUCLEOTIDE SEQUENCE [LARGE SCALE GENOMIC DNA]</scope>
    <source>
        <strain evidence="5 6">ATCC 34164</strain>
    </source>
</reference>
<evidence type="ECO:0000256" key="3">
    <source>
        <dbReference type="ARBA" id="ARBA00023002"/>
    </source>
</evidence>